<dbReference type="EMBL" id="BGPR01014555">
    <property type="protein sequence ID" value="GBN65730.1"/>
    <property type="molecule type" value="Genomic_DNA"/>
</dbReference>
<gene>
    <name evidence="1" type="ORF">AVEN_78454_1</name>
    <name evidence="2" type="ORF">AVEN_86757_1</name>
</gene>
<comment type="caution">
    <text evidence="1">The sequence shown here is derived from an EMBL/GenBank/DDBJ whole genome shotgun (WGS) entry which is preliminary data.</text>
</comment>
<dbReference type="AlphaFoldDB" id="A0A4Y2QR61"/>
<accession>A0A4Y2QR61</accession>
<evidence type="ECO:0000313" key="1">
    <source>
        <dbReference type="EMBL" id="GBN65730.1"/>
    </source>
</evidence>
<evidence type="ECO:0000313" key="2">
    <source>
        <dbReference type="EMBL" id="GBN65734.1"/>
    </source>
</evidence>
<reference evidence="1 3" key="1">
    <citation type="journal article" date="2019" name="Sci. Rep.">
        <title>Orb-weaving spider Araneus ventricosus genome elucidates the spidroin gene catalogue.</title>
        <authorList>
            <person name="Kono N."/>
            <person name="Nakamura H."/>
            <person name="Ohtoshi R."/>
            <person name="Moran D.A.P."/>
            <person name="Shinohara A."/>
            <person name="Yoshida Y."/>
            <person name="Fujiwara M."/>
            <person name="Mori M."/>
            <person name="Tomita M."/>
            <person name="Arakawa K."/>
        </authorList>
    </citation>
    <scope>NUCLEOTIDE SEQUENCE [LARGE SCALE GENOMIC DNA]</scope>
</reference>
<keyword evidence="3" id="KW-1185">Reference proteome</keyword>
<protein>
    <submittedName>
        <fullName evidence="1">Uncharacterized protein</fullName>
    </submittedName>
</protein>
<name>A0A4Y2QR61_ARAVE</name>
<evidence type="ECO:0000313" key="3">
    <source>
        <dbReference type="Proteomes" id="UP000499080"/>
    </source>
</evidence>
<dbReference type="EMBL" id="BGPR01014556">
    <property type="protein sequence ID" value="GBN65734.1"/>
    <property type="molecule type" value="Genomic_DNA"/>
</dbReference>
<sequence>MTVATIAVGTKVGVLVAITFHGLTSPKEVCPVIGVDGTQPPGSGGFSPTCSRCPSRGMKGENLAYFVINTDFKKLQLDSTDCIATMFNSSKRKLSWFFGFEKTRLGEARSYP</sequence>
<organism evidence="1 3">
    <name type="scientific">Araneus ventricosus</name>
    <name type="common">Orbweaver spider</name>
    <name type="synonym">Epeira ventricosa</name>
    <dbReference type="NCBI Taxonomy" id="182803"/>
    <lineage>
        <taxon>Eukaryota</taxon>
        <taxon>Metazoa</taxon>
        <taxon>Ecdysozoa</taxon>
        <taxon>Arthropoda</taxon>
        <taxon>Chelicerata</taxon>
        <taxon>Arachnida</taxon>
        <taxon>Araneae</taxon>
        <taxon>Araneomorphae</taxon>
        <taxon>Entelegynae</taxon>
        <taxon>Araneoidea</taxon>
        <taxon>Araneidae</taxon>
        <taxon>Araneus</taxon>
    </lineage>
</organism>
<proteinExistence type="predicted"/>
<dbReference type="Proteomes" id="UP000499080">
    <property type="component" value="Unassembled WGS sequence"/>
</dbReference>